<dbReference type="GO" id="GO:0009236">
    <property type="term" value="P:cobalamin biosynthetic process"/>
    <property type="evidence" value="ECO:0007669"/>
    <property type="project" value="UniProtKB-UniRule"/>
</dbReference>
<comment type="catalytic activity">
    <reaction evidence="13 15">
        <text>2 cob(II)yrinate a,c diamide + reduced [electron-transfer flavoprotein] + 2 ATP = 2 adenosylcob(III)yrinate a,c-diamide + 2 triphosphate + oxidized [electron-transfer flavoprotein] + 3 H(+)</text>
        <dbReference type="Rhea" id="RHEA:11528"/>
        <dbReference type="Rhea" id="RHEA-COMP:10685"/>
        <dbReference type="Rhea" id="RHEA-COMP:10686"/>
        <dbReference type="ChEBI" id="CHEBI:15378"/>
        <dbReference type="ChEBI" id="CHEBI:18036"/>
        <dbReference type="ChEBI" id="CHEBI:30616"/>
        <dbReference type="ChEBI" id="CHEBI:57692"/>
        <dbReference type="ChEBI" id="CHEBI:58307"/>
        <dbReference type="ChEBI" id="CHEBI:58503"/>
        <dbReference type="ChEBI" id="CHEBI:58537"/>
        <dbReference type="EC" id="2.5.1.17"/>
    </reaction>
</comment>
<dbReference type="PANTHER" id="PTHR12213">
    <property type="entry name" value="CORRINOID ADENOSYLTRANSFERASE"/>
    <property type="match status" value="1"/>
</dbReference>
<evidence type="ECO:0000256" key="2">
    <source>
        <dbReference type="ARBA" id="ARBA00005121"/>
    </source>
</evidence>
<dbReference type="NCBIfam" id="TIGR00636">
    <property type="entry name" value="PduO_Nterm"/>
    <property type="match status" value="1"/>
</dbReference>
<dbReference type="EMBL" id="SLWW01000012">
    <property type="protein sequence ID" value="TCO70001.1"/>
    <property type="molecule type" value="Genomic_DNA"/>
</dbReference>
<dbReference type="GO" id="GO:0008817">
    <property type="term" value="F:corrinoid adenosyltransferase activity"/>
    <property type="evidence" value="ECO:0007669"/>
    <property type="project" value="UniProtKB-UniRule"/>
</dbReference>
<evidence type="ECO:0000256" key="5">
    <source>
        <dbReference type="ARBA" id="ARBA00020963"/>
    </source>
</evidence>
<dbReference type="GO" id="GO:0005737">
    <property type="term" value="C:cytoplasm"/>
    <property type="evidence" value="ECO:0007669"/>
    <property type="project" value="UniProtKB-SubCell"/>
</dbReference>
<evidence type="ECO:0000256" key="3">
    <source>
        <dbReference type="ARBA" id="ARBA00007487"/>
    </source>
</evidence>
<evidence type="ECO:0000259" key="17">
    <source>
        <dbReference type="Pfam" id="PF01923"/>
    </source>
</evidence>
<evidence type="ECO:0000256" key="16">
    <source>
        <dbReference type="SAM" id="MobiDB-lite"/>
    </source>
</evidence>
<dbReference type="Gene3D" id="1.20.1200.10">
    <property type="entry name" value="Cobalamin adenosyltransferase-like"/>
    <property type="match status" value="1"/>
</dbReference>
<evidence type="ECO:0000256" key="1">
    <source>
        <dbReference type="ARBA" id="ARBA00004496"/>
    </source>
</evidence>
<comment type="caution">
    <text evidence="18">The sequence shown here is derived from an EMBL/GenBank/DDBJ whole genome shotgun (WGS) entry which is preliminary data.</text>
</comment>
<evidence type="ECO:0000256" key="13">
    <source>
        <dbReference type="ARBA" id="ARBA00048555"/>
    </source>
</evidence>
<keyword evidence="19" id="KW-1185">Reference proteome</keyword>
<evidence type="ECO:0000313" key="18">
    <source>
        <dbReference type="EMBL" id="TCO70001.1"/>
    </source>
</evidence>
<evidence type="ECO:0000256" key="11">
    <source>
        <dbReference type="ARBA" id="ARBA00033334"/>
    </source>
</evidence>
<evidence type="ECO:0000313" key="19">
    <source>
        <dbReference type="Proteomes" id="UP000295142"/>
    </source>
</evidence>
<evidence type="ECO:0000256" key="12">
    <source>
        <dbReference type="ARBA" id="ARBA00033354"/>
    </source>
</evidence>
<dbReference type="GO" id="GO:0005524">
    <property type="term" value="F:ATP binding"/>
    <property type="evidence" value="ECO:0007669"/>
    <property type="project" value="UniProtKB-UniRule"/>
</dbReference>
<comment type="similarity">
    <text evidence="3 15">Belongs to the Cob(I)alamin adenosyltransferase family.</text>
</comment>
<keyword evidence="8 15" id="KW-0547">Nucleotide-binding</keyword>
<name>A0A4R2K9C4_9RHOB</name>
<keyword evidence="6" id="KW-0963">Cytoplasm</keyword>
<keyword evidence="7 15" id="KW-0808">Transferase</keyword>
<feature type="region of interest" description="Disordered" evidence="16">
    <location>
        <begin position="1"/>
        <end position="20"/>
    </location>
</feature>
<dbReference type="EC" id="2.5.1.17" evidence="4 15"/>
<dbReference type="UniPathway" id="UPA00148">
    <property type="reaction ID" value="UER00233"/>
</dbReference>
<evidence type="ECO:0000256" key="15">
    <source>
        <dbReference type="RuleBase" id="RU366026"/>
    </source>
</evidence>
<dbReference type="InterPro" id="IPR036451">
    <property type="entry name" value="CblAdoTrfase-like_sf"/>
</dbReference>
<dbReference type="RefSeq" id="WP_132546080.1">
    <property type="nucleotide sequence ID" value="NZ_SLWW01000012.1"/>
</dbReference>
<gene>
    <name evidence="18" type="ORF">EV655_112129</name>
</gene>
<dbReference type="AlphaFoldDB" id="A0A4R2K9C4"/>
<accession>A0A4R2K9C4</accession>
<sequence length="184" mass="19772">MTEPRLYTRTGDHGETALGDGTRVPKDNPRIRAYGAVDEVNAALGVARLHAGGEIDARLATIQNDLIGLGADLHKDKGADDTPMRISATMVAHLEEEIDAMTADLPPLTRFVLPGGSPLAAHLHVCRTLVRRAERLTAKLATAEGVNPQVQAYLNRLSDWLFVAARVANDNGRTDVLWTPGSGH</sequence>
<keyword evidence="9 15" id="KW-0067">ATP-binding</keyword>
<evidence type="ECO:0000256" key="6">
    <source>
        <dbReference type="ARBA" id="ARBA00022490"/>
    </source>
</evidence>
<keyword evidence="15" id="KW-0169">Cobalamin biosynthesis</keyword>
<comment type="catalytic activity">
    <reaction evidence="14 15">
        <text>2 cob(II)alamin + reduced [electron-transfer flavoprotein] + 2 ATP = 2 adenosylcob(III)alamin + 2 triphosphate + oxidized [electron-transfer flavoprotein] + 3 H(+)</text>
        <dbReference type="Rhea" id="RHEA:28671"/>
        <dbReference type="Rhea" id="RHEA-COMP:10685"/>
        <dbReference type="Rhea" id="RHEA-COMP:10686"/>
        <dbReference type="ChEBI" id="CHEBI:15378"/>
        <dbReference type="ChEBI" id="CHEBI:16304"/>
        <dbReference type="ChEBI" id="CHEBI:18036"/>
        <dbReference type="ChEBI" id="CHEBI:18408"/>
        <dbReference type="ChEBI" id="CHEBI:30616"/>
        <dbReference type="ChEBI" id="CHEBI:57692"/>
        <dbReference type="ChEBI" id="CHEBI:58307"/>
        <dbReference type="EC" id="2.5.1.17"/>
    </reaction>
</comment>
<protein>
    <recommendedName>
        <fullName evidence="5 15">Corrinoid adenosyltransferase</fullName>
        <ecNumber evidence="4 15">2.5.1.17</ecNumber>
    </recommendedName>
    <alternativeName>
        <fullName evidence="10 15">Cob(II)alamin adenosyltransferase</fullName>
    </alternativeName>
    <alternativeName>
        <fullName evidence="12 15">Cob(II)yrinic acid a,c-diamide adenosyltransferase</fullName>
    </alternativeName>
    <alternativeName>
        <fullName evidence="11 15">Cobinamide/cobalamin adenosyltransferase</fullName>
    </alternativeName>
</protein>
<dbReference type="FunFam" id="1.20.1200.10:FF:000003">
    <property type="entry name" value="ATP:cob(I)alamin adenosyltransferase"/>
    <property type="match status" value="1"/>
</dbReference>
<dbReference type="PANTHER" id="PTHR12213:SF0">
    <property type="entry name" value="CORRINOID ADENOSYLTRANSFERASE MMAB"/>
    <property type="match status" value="1"/>
</dbReference>
<evidence type="ECO:0000256" key="9">
    <source>
        <dbReference type="ARBA" id="ARBA00022840"/>
    </source>
</evidence>
<feature type="domain" description="Cobalamin adenosyltransferase-like" evidence="17">
    <location>
        <begin position="6"/>
        <end position="168"/>
    </location>
</feature>
<comment type="subcellular location">
    <subcellularLocation>
        <location evidence="1">Cytoplasm</location>
    </subcellularLocation>
</comment>
<dbReference type="Proteomes" id="UP000295142">
    <property type="component" value="Unassembled WGS sequence"/>
</dbReference>
<evidence type="ECO:0000256" key="7">
    <source>
        <dbReference type="ARBA" id="ARBA00022679"/>
    </source>
</evidence>
<dbReference type="InterPro" id="IPR016030">
    <property type="entry name" value="CblAdoTrfase-like"/>
</dbReference>
<comment type="pathway">
    <text evidence="2 15">Cofactor biosynthesis; adenosylcobalamin biosynthesis; adenosylcobalamin from cob(II)yrinate a,c-diamide: step 2/7.</text>
</comment>
<evidence type="ECO:0000256" key="14">
    <source>
        <dbReference type="ARBA" id="ARBA00048692"/>
    </source>
</evidence>
<dbReference type="InterPro" id="IPR029499">
    <property type="entry name" value="PduO-typ"/>
</dbReference>
<proteinExistence type="inferred from homology"/>
<dbReference type="OrthoDB" id="9778896at2"/>
<dbReference type="SUPFAM" id="SSF89028">
    <property type="entry name" value="Cobalamin adenosyltransferase-like"/>
    <property type="match status" value="1"/>
</dbReference>
<dbReference type="Pfam" id="PF01923">
    <property type="entry name" value="Cob_adeno_trans"/>
    <property type="match status" value="1"/>
</dbReference>
<reference evidence="18 19" key="1">
    <citation type="submission" date="2019-03" db="EMBL/GenBank/DDBJ databases">
        <title>Genomic Encyclopedia of Type Strains, Phase IV (KMG-IV): sequencing the most valuable type-strain genomes for metagenomic binning, comparative biology and taxonomic classification.</title>
        <authorList>
            <person name="Goeker M."/>
        </authorList>
    </citation>
    <scope>NUCLEOTIDE SEQUENCE [LARGE SCALE GENOMIC DNA]</scope>
    <source>
        <strain evidence="18 19">DSM 4868</strain>
    </source>
</reference>
<evidence type="ECO:0000256" key="10">
    <source>
        <dbReference type="ARBA" id="ARBA00031529"/>
    </source>
</evidence>
<organism evidence="18 19">
    <name type="scientific">Rhodovulum euryhalinum</name>
    <dbReference type="NCBI Taxonomy" id="35805"/>
    <lineage>
        <taxon>Bacteria</taxon>
        <taxon>Pseudomonadati</taxon>
        <taxon>Pseudomonadota</taxon>
        <taxon>Alphaproteobacteria</taxon>
        <taxon>Rhodobacterales</taxon>
        <taxon>Paracoccaceae</taxon>
        <taxon>Rhodovulum</taxon>
    </lineage>
</organism>
<evidence type="ECO:0000256" key="4">
    <source>
        <dbReference type="ARBA" id="ARBA00012454"/>
    </source>
</evidence>
<evidence type="ECO:0000256" key="8">
    <source>
        <dbReference type="ARBA" id="ARBA00022741"/>
    </source>
</evidence>